<dbReference type="PANTHER" id="PTHR11669:SF8">
    <property type="entry name" value="DNA POLYMERASE III SUBUNIT DELTA"/>
    <property type="match status" value="1"/>
</dbReference>
<accession>C7RR77</accession>
<dbReference type="NCBIfam" id="TIGR00678">
    <property type="entry name" value="holB"/>
    <property type="match status" value="1"/>
</dbReference>
<dbReference type="OrthoDB" id="9811073at2"/>
<feature type="region of interest" description="Disordered" evidence="8">
    <location>
        <begin position="86"/>
        <end position="105"/>
    </location>
</feature>
<comment type="catalytic activity">
    <reaction evidence="7">
        <text>DNA(n) + a 2'-deoxyribonucleoside 5'-triphosphate = DNA(n+1) + diphosphate</text>
        <dbReference type="Rhea" id="RHEA:22508"/>
        <dbReference type="Rhea" id="RHEA-COMP:17339"/>
        <dbReference type="Rhea" id="RHEA-COMP:17340"/>
        <dbReference type="ChEBI" id="CHEBI:33019"/>
        <dbReference type="ChEBI" id="CHEBI:61560"/>
        <dbReference type="ChEBI" id="CHEBI:173112"/>
        <dbReference type="EC" id="2.7.7.7"/>
    </reaction>
</comment>
<dbReference type="InterPro" id="IPR050238">
    <property type="entry name" value="DNA_Rep/Repair_Clamp_Loader"/>
</dbReference>
<dbReference type="STRING" id="522306.CAP2UW1_2470"/>
<feature type="domain" description="DNA polymerase III delta subunit C-terminal" evidence="9">
    <location>
        <begin position="261"/>
        <end position="340"/>
    </location>
</feature>
<evidence type="ECO:0000259" key="9">
    <source>
        <dbReference type="Pfam" id="PF09115"/>
    </source>
</evidence>
<reference evidence="10" key="1">
    <citation type="submission" date="2009-08" db="EMBL/GenBank/DDBJ databases">
        <authorList>
            <consortium name="US DOE Joint Genome Institute"/>
            <person name="Lucas S."/>
            <person name="Copeland A."/>
            <person name="Lapidus A."/>
            <person name="Glavina del Rio T."/>
            <person name="Dalin E."/>
            <person name="Tice H."/>
            <person name="Bruce D."/>
            <person name="Barry K."/>
            <person name="Pitluck S."/>
            <person name="Lowry S."/>
            <person name="Larimer F."/>
            <person name="Land M."/>
            <person name="Hauser L."/>
            <person name="Kyrpides N."/>
            <person name="Ivanova N."/>
            <person name="McMahon K.D."/>
            <person name="Hugenholtz P."/>
        </authorList>
    </citation>
    <scope>NUCLEOTIDE SEQUENCE</scope>
    <source>
        <strain evidence="10">UW-1</strain>
    </source>
</reference>
<dbReference type="GO" id="GO:0006261">
    <property type="term" value="P:DNA-templated DNA replication"/>
    <property type="evidence" value="ECO:0007669"/>
    <property type="project" value="TreeGrafter"/>
</dbReference>
<evidence type="ECO:0000313" key="10">
    <source>
        <dbReference type="EMBL" id="ACV35758.1"/>
    </source>
</evidence>
<evidence type="ECO:0000256" key="1">
    <source>
        <dbReference type="ARBA" id="ARBA00012417"/>
    </source>
</evidence>
<dbReference type="GO" id="GO:0009360">
    <property type="term" value="C:DNA polymerase III complex"/>
    <property type="evidence" value="ECO:0007669"/>
    <property type="project" value="InterPro"/>
</dbReference>
<dbReference type="eggNOG" id="COG0470">
    <property type="taxonomic scope" value="Bacteria"/>
</dbReference>
<dbReference type="PANTHER" id="PTHR11669">
    <property type="entry name" value="REPLICATION FACTOR C / DNA POLYMERASE III GAMMA-TAU SUBUNIT"/>
    <property type="match status" value="1"/>
</dbReference>
<dbReference type="InterPro" id="IPR015199">
    <property type="entry name" value="DNA_pol_III_delta_C"/>
</dbReference>
<dbReference type="GO" id="GO:0008408">
    <property type="term" value="F:3'-5' exonuclease activity"/>
    <property type="evidence" value="ECO:0007669"/>
    <property type="project" value="InterPro"/>
</dbReference>
<name>C7RR77_ACCRE</name>
<dbReference type="Pfam" id="PF09115">
    <property type="entry name" value="DNApol3-delta_C"/>
    <property type="match status" value="1"/>
</dbReference>
<evidence type="ECO:0000256" key="2">
    <source>
        <dbReference type="ARBA" id="ARBA00014363"/>
    </source>
</evidence>
<dbReference type="Pfam" id="PF13177">
    <property type="entry name" value="DNA_pol3_delta2"/>
    <property type="match status" value="1"/>
</dbReference>
<evidence type="ECO:0000256" key="6">
    <source>
        <dbReference type="ARBA" id="ARBA00022932"/>
    </source>
</evidence>
<evidence type="ECO:0000256" key="4">
    <source>
        <dbReference type="ARBA" id="ARBA00022695"/>
    </source>
</evidence>
<reference evidence="10" key="2">
    <citation type="submission" date="2009-09" db="EMBL/GenBank/DDBJ databases">
        <title>Complete sequence of chromosome of Candidatus Accumulibacter phosphatis clade IIA str. UW-1.</title>
        <authorList>
            <consortium name="US DOE Joint Genome Institute"/>
            <person name="Martin H.G."/>
            <person name="Ivanova N."/>
            <person name="Kunin V."/>
            <person name="Warnecke F."/>
            <person name="Barry K."/>
            <person name="He S."/>
            <person name="Salamov A."/>
            <person name="Szeto E."/>
            <person name="Dalin E."/>
            <person name="Pangilinan J.L."/>
            <person name="Lapidus A."/>
            <person name="Lowry S."/>
            <person name="Kyrpides N.C."/>
            <person name="McMahon K.D."/>
            <person name="Hugenholtz P."/>
        </authorList>
    </citation>
    <scope>NUCLEOTIDE SEQUENCE [LARGE SCALE GENOMIC DNA]</scope>
    <source>
        <strain evidence="10">UW-1</strain>
    </source>
</reference>
<dbReference type="InterPro" id="IPR027417">
    <property type="entry name" value="P-loop_NTPase"/>
</dbReference>
<dbReference type="HOGENOM" id="CLU_006229_4_3_4"/>
<keyword evidence="5" id="KW-0235">DNA replication</keyword>
<sequence>MNIIQLHDQVWQQLRARRAQLPHALLITGQRGIGKFDLARRFAESLLCENVTPAGSACGSCLACGWLAQGNHPDLRLLQPDALAENESSEAVEGEGGGGRKKASQQITIDQVRGLDAFLHLGTHRHGVRVVLLSPAEAMNRATANALLKSLEEPIANTLFILVASEPHRLLPTIRSRCQSVPVRRPSRHLAVQWLGQAGVNDAIDDWLALAGGSPLLAVELAGSGERALLDALLAQVARTEGFDPLAAAANLDKLVKADKRPAPLKRTLDWAQKWLFDLTLASAGLSPRYFLPQASLLQRLARATDTGKLLAFNRKALQYKAQCEQPLNSRLFLEDFFLNYAGLFRTS</sequence>
<organism evidence="10">
    <name type="scientific">Accumulibacter regalis</name>
    <dbReference type="NCBI Taxonomy" id="522306"/>
    <lineage>
        <taxon>Bacteria</taxon>
        <taxon>Pseudomonadati</taxon>
        <taxon>Pseudomonadota</taxon>
        <taxon>Betaproteobacteria</taxon>
        <taxon>Candidatus Accumulibacter</taxon>
    </lineage>
</organism>
<dbReference type="Gene3D" id="3.40.50.300">
    <property type="entry name" value="P-loop containing nucleotide triphosphate hydrolases"/>
    <property type="match status" value="1"/>
</dbReference>
<protein>
    <recommendedName>
        <fullName evidence="2">DNA polymerase III subunit delta'</fullName>
        <ecNumber evidence="1">2.7.7.7</ecNumber>
    </recommendedName>
</protein>
<dbReference type="KEGG" id="app:CAP2UW1_2470"/>
<evidence type="ECO:0000256" key="5">
    <source>
        <dbReference type="ARBA" id="ARBA00022705"/>
    </source>
</evidence>
<evidence type="ECO:0000256" key="3">
    <source>
        <dbReference type="ARBA" id="ARBA00022679"/>
    </source>
</evidence>
<dbReference type="InterPro" id="IPR004622">
    <property type="entry name" value="DNA_pol_HolB"/>
</dbReference>
<dbReference type="GO" id="GO:0003887">
    <property type="term" value="F:DNA-directed DNA polymerase activity"/>
    <property type="evidence" value="ECO:0007669"/>
    <property type="project" value="UniProtKB-KW"/>
</dbReference>
<dbReference type="GO" id="GO:0003677">
    <property type="term" value="F:DNA binding"/>
    <property type="evidence" value="ECO:0007669"/>
    <property type="project" value="InterPro"/>
</dbReference>
<gene>
    <name evidence="10" type="ordered locus">CAP2UW1_2470</name>
</gene>
<evidence type="ECO:0000256" key="7">
    <source>
        <dbReference type="ARBA" id="ARBA00049244"/>
    </source>
</evidence>
<dbReference type="AlphaFoldDB" id="C7RR77"/>
<keyword evidence="4 10" id="KW-0548">Nucleotidyltransferase</keyword>
<dbReference type="EMBL" id="CP001715">
    <property type="protein sequence ID" value="ACV35758.1"/>
    <property type="molecule type" value="Genomic_DNA"/>
</dbReference>
<keyword evidence="3 10" id="KW-0808">Transferase</keyword>
<proteinExistence type="predicted"/>
<dbReference type="SUPFAM" id="SSF52540">
    <property type="entry name" value="P-loop containing nucleoside triphosphate hydrolases"/>
    <property type="match status" value="1"/>
</dbReference>
<evidence type="ECO:0000256" key="8">
    <source>
        <dbReference type="SAM" id="MobiDB-lite"/>
    </source>
</evidence>
<keyword evidence="6" id="KW-0239">DNA-directed DNA polymerase</keyword>
<dbReference type="EC" id="2.7.7.7" evidence="1"/>